<dbReference type="AlphaFoldDB" id="Q72F14"/>
<dbReference type="STRING" id="882.DVU_0401"/>
<organism evidence="1 2">
    <name type="scientific">Nitratidesulfovibrio vulgaris (strain ATCC 29579 / DSM 644 / CCUG 34227 / NCIMB 8303 / VKM B-1760 / Hildenborough)</name>
    <name type="common">Desulfovibrio vulgaris</name>
    <dbReference type="NCBI Taxonomy" id="882"/>
    <lineage>
        <taxon>Bacteria</taxon>
        <taxon>Pseudomonadati</taxon>
        <taxon>Thermodesulfobacteriota</taxon>
        <taxon>Desulfovibrionia</taxon>
        <taxon>Desulfovibrionales</taxon>
        <taxon>Desulfovibrionaceae</taxon>
        <taxon>Nitratidesulfovibrio</taxon>
    </lineage>
</organism>
<name>Q72F14_NITV2</name>
<sequence length="183" mass="20800">MSSAAAFRHGCNPCHQCIMAHVPLRTRGKHGRCNFWHPIPSRRIRQHPARSTHVSLKRFTALCTPNALPLLTIHREAGRFPPVTGSSGNFPDGATMQDERGLYYYPDPTNRRARVYVRVTDGAIEFRLWQADHAEVWDKHGWIPLEVIRNAAAMYRDMGRETDPMLLYDEAVARALLKEAGSL</sequence>
<dbReference type="PATRIC" id="fig|882.5.peg.378"/>
<dbReference type="EnsemblBacteria" id="AAS94884">
    <property type="protein sequence ID" value="AAS94884"/>
    <property type="gene ID" value="DVU_0401"/>
</dbReference>
<dbReference type="HOGENOM" id="CLU_1472960_0_0_7"/>
<dbReference type="KEGG" id="dvu:DVU_0401"/>
<dbReference type="PaxDb" id="882-DVU_0401"/>
<dbReference type="Proteomes" id="UP000002194">
    <property type="component" value="Chromosome"/>
</dbReference>
<evidence type="ECO:0000313" key="2">
    <source>
        <dbReference type="Proteomes" id="UP000002194"/>
    </source>
</evidence>
<evidence type="ECO:0000313" key="1">
    <source>
        <dbReference type="EMBL" id="AAS94884.1"/>
    </source>
</evidence>
<accession>Q72F14</accession>
<protein>
    <submittedName>
        <fullName evidence="1">Uncharacterized protein</fullName>
    </submittedName>
</protein>
<keyword evidence="2" id="KW-1185">Reference proteome</keyword>
<proteinExistence type="predicted"/>
<dbReference type="eggNOG" id="ENOG50338U3">
    <property type="taxonomic scope" value="Bacteria"/>
</dbReference>
<reference evidence="1 2" key="1">
    <citation type="journal article" date="2004" name="Nat. Biotechnol.">
        <title>The genome sequence of the anaerobic, sulfate-reducing bacterium Desulfovibrio vulgaris Hildenborough.</title>
        <authorList>
            <person name="Heidelberg J.F."/>
            <person name="Seshadri R."/>
            <person name="Haveman S.A."/>
            <person name="Hemme C.L."/>
            <person name="Paulsen I.T."/>
            <person name="Kolonay J.F."/>
            <person name="Eisen J.A."/>
            <person name="Ward N."/>
            <person name="Methe B."/>
            <person name="Brinkac L.M."/>
            <person name="Daugherty S.C."/>
            <person name="Deboy R.T."/>
            <person name="Dodson R.J."/>
            <person name="Durkin A.S."/>
            <person name="Madupu R."/>
            <person name="Nelson W.C."/>
            <person name="Sullivan S.A."/>
            <person name="Fouts D."/>
            <person name="Haft D.H."/>
            <person name="Selengut J."/>
            <person name="Peterson J.D."/>
            <person name="Davidsen T.M."/>
            <person name="Zafar N."/>
            <person name="Zhou L."/>
            <person name="Radune D."/>
            <person name="Dimitrov G."/>
            <person name="Hance M."/>
            <person name="Tran K."/>
            <person name="Khouri H."/>
            <person name="Gill J."/>
            <person name="Utterback T.R."/>
            <person name="Feldblyum T.V."/>
            <person name="Wall J.D."/>
            <person name="Voordouw G."/>
            <person name="Fraser C.M."/>
        </authorList>
    </citation>
    <scope>NUCLEOTIDE SEQUENCE [LARGE SCALE GENOMIC DNA]</scope>
    <source>
        <strain evidence="2">ATCC 29579 / DSM 644 / NCIMB 8303 / VKM B-1760 / Hildenborough</strain>
    </source>
</reference>
<dbReference type="OrthoDB" id="5420779at2"/>
<dbReference type="EMBL" id="AE017285">
    <property type="protein sequence ID" value="AAS94884.1"/>
    <property type="molecule type" value="Genomic_DNA"/>
</dbReference>
<gene>
    <name evidence="1" type="ordered locus">DVU_0401</name>
</gene>